<organism evidence="6 7">
    <name type="scientific">Virgibacillus chiguensis</name>
    <dbReference type="NCBI Taxonomy" id="411959"/>
    <lineage>
        <taxon>Bacteria</taxon>
        <taxon>Bacillati</taxon>
        <taxon>Bacillota</taxon>
        <taxon>Bacilli</taxon>
        <taxon>Bacillales</taxon>
        <taxon>Bacillaceae</taxon>
        <taxon>Virgibacillus</taxon>
    </lineage>
</organism>
<reference evidence="7" key="1">
    <citation type="submission" date="2016-11" db="EMBL/GenBank/DDBJ databases">
        <authorList>
            <person name="Varghese N."/>
            <person name="Submissions S."/>
        </authorList>
    </citation>
    <scope>NUCLEOTIDE SEQUENCE [LARGE SCALE GENOMIC DNA]</scope>
    <source>
        <strain evidence="7">CGMCC 1.6496</strain>
    </source>
</reference>
<evidence type="ECO:0000256" key="3">
    <source>
        <dbReference type="ARBA" id="ARBA00023274"/>
    </source>
</evidence>
<evidence type="ECO:0000256" key="5">
    <source>
        <dbReference type="HAMAP-Rule" id="MF_00294"/>
    </source>
</evidence>
<dbReference type="EMBL" id="FQXD01000020">
    <property type="protein sequence ID" value="SHH92930.1"/>
    <property type="molecule type" value="Genomic_DNA"/>
</dbReference>
<dbReference type="RefSeq" id="WP_073012526.1">
    <property type="nucleotide sequence ID" value="NZ_FQXD01000020.1"/>
</dbReference>
<dbReference type="Proteomes" id="UP000184079">
    <property type="component" value="Unassembled WGS sequence"/>
</dbReference>
<dbReference type="NCBIfam" id="TIGR01023">
    <property type="entry name" value="rpmG_bact"/>
    <property type="match status" value="1"/>
</dbReference>
<keyword evidence="3 5" id="KW-0687">Ribonucleoprotein</keyword>
<dbReference type="GO" id="GO:1990904">
    <property type="term" value="C:ribonucleoprotein complex"/>
    <property type="evidence" value="ECO:0007669"/>
    <property type="project" value="UniProtKB-KW"/>
</dbReference>
<dbReference type="PANTHER" id="PTHR43168:SF5">
    <property type="entry name" value="LARGE RIBOSOMAL SUBUNIT PROTEIN BL33B"/>
    <property type="match status" value="1"/>
</dbReference>
<dbReference type="PROSITE" id="PS00582">
    <property type="entry name" value="RIBOSOMAL_L33"/>
    <property type="match status" value="1"/>
</dbReference>
<dbReference type="InterPro" id="IPR011332">
    <property type="entry name" value="Ribosomal_zn-bd"/>
</dbReference>
<evidence type="ECO:0000256" key="2">
    <source>
        <dbReference type="ARBA" id="ARBA00022980"/>
    </source>
</evidence>
<evidence type="ECO:0000313" key="7">
    <source>
        <dbReference type="Proteomes" id="UP000184079"/>
    </source>
</evidence>
<comment type="similarity">
    <text evidence="1 5">Belongs to the bacterial ribosomal protein bL33 family.</text>
</comment>
<dbReference type="Gene3D" id="2.20.28.120">
    <property type="entry name" value="Ribosomal protein L33"/>
    <property type="match status" value="1"/>
</dbReference>
<dbReference type="InterPro" id="IPR038584">
    <property type="entry name" value="Ribosomal_bL33_sf"/>
</dbReference>
<protein>
    <recommendedName>
        <fullName evidence="4 5">Large ribosomal subunit protein bL33</fullName>
    </recommendedName>
</protein>
<dbReference type="InterPro" id="IPR001705">
    <property type="entry name" value="Ribosomal_bL33"/>
</dbReference>
<evidence type="ECO:0000256" key="4">
    <source>
        <dbReference type="ARBA" id="ARBA00035176"/>
    </source>
</evidence>
<dbReference type="GO" id="GO:0003735">
    <property type="term" value="F:structural constituent of ribosome"/>
    <property type="evidence" value="ECO:0007669"/>
    <property type="project" value="InterPro"/>
</dbReference>
<dbReference type="NCBIfam" id="NF001860">
    <property type="entry name" value="PRK00595.1"/>
    <property type="match status" value="1"/>
</dbReference>
<gene>
    <name evidence="5" type="primary">rpmG</name>
    <name evidence="6" type="ORF">SAMN05421807_12015</name>
</gene>
<dbReference type="AlphaFoldDB" id="A0A1M5WZL4"/>
<dbReference type="SUPFAM" id="SSF57829">
    <property type="entry name" value="Zn-binding ribosomal proteins"/>
    <property type="match status" value="1"/>
</dbReference>
<dbReference type="OrthoDB" id="9801333at2"/>
<name>A0A1M5WZL4_9BACI</name>
<accession>A0A1M5WZL4</accession>
<sequence length="49" mass="5620">MNKKITLACAVCASRNYTTNKNVSTQPVRLEVNKYCKHCGKHTLHRETK</sequence>
<proteinExistence type="inferred from homology"/>
<dbReference type="Pfam" id="PF00471">
    <property type="entry name" value="Ribosomal_L33"/>
    <property type="match status" value="1"/>
</dbReference>
<evidence type="ECO:0000313" key="6">
    <source>
        <dbReference type="EMBL" id="SHH92930.1"/>
    </source>
</evidence>
<dbReference type="GO" id="GO:0005737">
    <property type="term" value="C:cytoplasm"/>
    <property type="evidence" value="ECO:0007669"/>
    <property type="project" value="UniProtKB-ARBA"/>
</dbReference>
<dbReference type="GO" id="GO:0006412">
    <property type="term" value="P:translation"/>
    <property type="evidence" value="ECO:0007669"/>
    <property type="project" value="UniProtKB-UniRule"/>
</dbReference>
<dbReference type="HAMAP" id="MF_00294">
    <property type="entry name" value="Ribosomal_bL33"/>
    <property type="match status" value="1"/>
</dbReference>
<dbReference type="GO" id="GO:0005840">
    <property type="term" value="C:ribosome"/>
    <property type="evidence" value="ECO:0007669"/>
    <property type="project" value="UniProtKB-KW"/>
</dbReference>
<dbReference type="InterPro" id="IPR018264">
    <property type="entry name" value="Ribosomal_bL33_CS"/>
</dbReference>
<dbReference type="NCBIfam" id="NF001764">
    <property type="entry name" value="PRK00504.1"/>
    <property type="match status" value="1"/>
</dbReference>
<evidence type="ECO:0000256" key="1">
    <source>
        <dbReference type="ARBA" id="ARBA00007596"/>
    </source>
</evidence>
<dbReference type="PANTHER" id="PTHR43168">
    <property type="entry name" value="50S RIBOSOMAL PROTEIN L33, CHLOROPLASTIC"/>
    <property type="match status" value="1"/>
</dbReference>
<keyword evidence="2 5" id="KW-0689">Ribosomal protein</keyword>
<keyword evidence="7" id="KW-1185">Reference proteome</keyword>